<keyword evidence="6" id="KW-0505">Motor protein</keyword>
<name>A0A078AEP5_STYLE</name>
<evidence type="ECO:0000256" key="7">
    <source>
        <dbReference type="SAM" id="Coils"/>
    </source>
</evidence>
<evidence type="ECO:0000256" key="4">
    <source>
        <dbReference type="ARBA" id="ARBA00022840"/>
    </source>
</evidence>
<dbReference type="PRINTS" id="PR00380">
    <property type="entry name" value="KINESINHEAVY"/>
</dbReference>
<evidence type="ECO:0000256" key="8">
    <source>
        <dbReference type="SAM" id="MobiDB-lite"/>
    </source>
</evidence>
<dbReference type="InterPro" id="IPR019821">
    <property type="entry name" value="Kinesin_motor_CS"/>
</dbReference>
<dbReference type="GO" id="GO:0003777">
    <property type="term" value="F:microtubule motor activity"/>
    <property type="evidence" value="ECO:0007669"/>
    <property type="project" value="InterPro"/>
</dbReference>
<dbReference type="AlphaFoldDB" id="A0A078AEP5"/>
<dbReference type="SUPFAM" id="SSF52540">
    <property type="entry name" value="P-loop containing nucleoside triphosphate hydrolases"/>
    <property type="match status" value="1"/>
</dbReference>
<dbReference type="InterPro" id="IPR027640">
    <property type="entry name" value="Kinesin-like_fam"/>
</dbReference>
<dbReference type="PROSITE" id="PS00411">
    <property type="entry name" value="KINESIN_MOTOR_1"/>
    <property type="match status" value="1"/>
</dbReference>
<feature type="coiled-coil region" evidence="7">
    <location>
        <begin position="343"/>
        <end position="827"/>
    </location>
</feature>
<dbReference type="GO" id="GO:0007018">
    <property type="term" value="P:microtubule-based movement"/>
    <property type="evidence" value="ECO:0007669"/>
    <property type="project" value="InterPro"/>
</dbReference>
<evidence type="ECO:0000256" key="1">
    <source>
        <dbReference type="ARBA" id="ARBA00004496"/>
    </source>
</evidence>
<comment type="similarity">
    <text evidence="6">Belongs to the TRAFAC class myosin-kinesin ATPase superfamily. Kinesin family.</text>
</comment>
<dbReference type="CDD" id="cd00106">
    <property type="entry name" value="KISc"/>
    <property type="match status" value="1"/>
</dbReference>
<dbReference type="PANTHER" id="PTHR47969:SF15">
    <property type="entry name" value="CHROMOSOME-ASSOCIATED KINESIN KIF4A-RELATED"/>
    <property type="match status" value="1"/>
</dbReference>
<evidence type="ECO:0000256" key="3">
    <source>
        <dbReference type="ARBA" id="ARBA00022741"/>
    </source>
</evidence>
<evidence type="ECO:0000259" key="9">
    <source>
        <dbReference type="PROSITE" id="PS50067"/>
    </source>
</evidence>
<dbReference type="GO" id="GO:0005524">
    <property type="term" value="F:ATP binding"/>
    <property type="evidence" value="ECO:0007669"/>
    <property type="project" value="UniProtKB-UniRule"/>
</dbReference>
<dbReference type="OrthoDB" id="305602at2759"/>
<dbReference type="PROSITE" id="PS50067">
    <property type="entry name" value="KINESIN_MOTOR_2"/>
    <property type="match status" value="1"/>
</dbReference>
<dbReference type="PANTHER" id="PTHR47969">
    <property type="entry name" value="CHROMOSOME-ASSOCIATED KINESIN KIF4A-RELATED"/>
    <property type="match status" value="1"/>
</dbReference>
<comment type="subcellular location">
    <subcellularLocation>
        <location evidence="1">Cytoplasm</location>
    </subcellularLocation>
</comment>
<dbReference type="InterPro" id="IPR036961">
    <property type="entry name" value="Kinesin_motor_dom_sf"/>
</dbReference>
<feature type="coiled-coil region" evidence="7">
    <location>
        <begin position="1103"/>
        <end position="1154"/>
    </location>
</feature>
<organism evidence="10 11">
    <name type="scientific">Stylonychia lemnae</name>
    <name type="common">Ciliate</name>
    <dbReference type="NCBI Taxonomy" id="5949"/>
    <lineage>
        <taxon>Eukaryota</taxon>
        <taxon>Sar</taxon>
        <taxon>Alveolata</taxon>
        <taxon>Ciliophora</taxon>
        <taxon>Intramacronucleata</taxon>
        <taxon>Spirotrichea</taxon>
        <taxon>Stichotrichia</taxon>
        <taxon>Sporadotrichida</taxon>
        <taxon>Oxytrichidae</taxon>
        <taxon>Stylonychinae</taxon>
        <taxon>Stylonychia</taxon>
    </lineage>
</organism>
<dbReference type="SMART" id="SM00129">
    <property type="entry name" value="KISc"/>
    <property type="match status" value="1"/>
</dbReference>
<dbReference type="InterPro" id="IPR001752">
    <property type="entry name" value="Kinesin_motor_dom"/>
</dbReference>
<gene>
    <name evidence="10" type="primary">Contig18639.g900</name>
    <name evidence="10" type="ORF">STYLEM_8944</name>
</gene>
<dbReference type="GO" id="GO:0005875">
    <property type="term" value="C:microtubule associated complex"/>
    <property type="evidence" value="ECO:0007669"/>
    <property type="project" value="TreeGrafter"/>
</dbReference>
<feature type="region of interest" description="Disordered" evidence="8">
    <location>
        <begin position="1253"/>
        <end position="1275"/>
    </location>
</feature>
<dbReference type="InterPro" id="IPR027417">
    <property type="entry name" value="P-loop_NTPase"/>
</dbReference>
<keyword evidence="4 6" id="KW-0067">ATP-binding</keyword>
<keyword evidence="11" id="KW-1185">Reference proteome</keyword>
<keyword evidence="3 6" id="KW-0547">Nucleotide-binding</keyword>
<evidence type="ECO:0000256" key="6">
    <source>
        <dbReference type="PROSITE-ProRule" id="PRU00283"/>
    </source>
</evidence>
<dbReference type="InParanoid" id="A0A078AEP5"/>
<accession>A0A078AEP5</accession>
<keyword evidence="2" id="KW-0963">Cytoplasm</keyword>
<reference evidence="10 11" key="1">
    <citation type="submission" date="2014-06" db="EMBL/GenBank/DDBJ databases">
        <authorList>
            <person name="Swart Estienne"/>
        </authorList>
    </citation>
    <scope>NUCLEOTIDE SEQUENCE [LARGE SCALE GENOMIC DNA]</scope>
    <source>
        <strain evidence="10 11">130c</strain>
    </source>
</reference>
<dbReference type="Proteomes" id="UP000039865">
    <property type="component" value="Unassembled WGS sequence"/>
</dbReference>
<sequence length="1275" mass="148289">MRPPNSDEKQTSVEIFDPQRKCIQIRKDFNERKTFQLDSLMDPNITQSDVFNQVASVLEGFNGTIFTYGQTGTGKTHTMVGSYVPISNEQRGIIPRSLEYLFQRIKDDEGSQNTYDISIQDLLEPDNAEVKIREDPIQGVFVSGLQWVSINSTKRGMQVFSNGEKNRSTSFTKLNAHSSRSHAVFMVKIEKRKEFKIQNFDQKASNGINTGYENGNGNYDQMTQSMLYLVDLAGSERVKKSQVSSSRLDEAKKINFSLAALGNCIHALTEQKTNTHVPFRDSKLTRILSDSLGGNSKTALVVTIGPSKEHVEETIMSLQFAQRAMKVENIPVINKKIDYRVMNVQLQSELDEVNDQLTKLQIRYCKVLELLEEKQKENENLLKNRGMSNQNKQSESETAQIQSMKQAYEEIIKRKEQEHNKLLEEIDQIMSAQEQQLDNLKKQNQDLTEQLDSLSNIEKDKIELEQRIMELNEDIEKQRKKEAKLKVQYTVKISKLKSEFEKDSFKIIEQVNELEKQLEKNEIKKIRSKNKEIIQQLEVKQQALEGENKILGEQVYNLNSDTSEFQSQLTHIQDENQTMLRQIDELNAIIKEKEQILVDSKSTQQQDHQQITQNFNEQIKLLKQRSQEEKDQLVQKQQQLIKEQENNIAKQKKNHEKKIELMQLQIDTMKQEKLAANEKILDTKQQNEKQMESIDELNKQVLQLKQILKEKQEIIDLQTTEIEEQLDENKNQTDYKEKLRQQILNLQNESRTQIQALRDQISQKVTIQLELEDQIKNLQQLESNLSKQIQDLQTQNSDQQLNHQVAITEMKQQQQEYKQQLEDRQKRFQVAIGRQKSQHQSQVDDLSSGLSSYLLDTLKYQVEKETLKTQMLKYDKELKQKRENILTFSTSIVKSFDSQPTYPLVKYIKVEDQVQDLIDQLITVVEIQHQCQVMQAQGNSYLNSSTIGGQGIFDQTLGGVMNGQTMMMGPSMICMADNTINYLDMYVTGNSVSTANSPKSKPYIMINDQTKLPPKQSQHSKTPQQNKNLRFSYENQINMDQLQMVEKFIQLKLLENIPCLNLGYGNRIPTLPTLNSVLQKYHERLLGQYQYLSTFIQTLLFVLQSMKVQNHSQNDQISKLKKRLTSTLKAFEQYKKSNKKKEQFSNKLDSAARTIQRYWRKRKNRILIKDSYKVTHKYIQEKLQVAEAQWQLEENQIQTGKFMIQKSFTQVNEFMRLLHKEFNKKESIPKIGFSTGGLSSKVSRFVNHINQINNNNSNNVNNTSNNTSLQSSQYE</sequence>
<dbReference type="GO" id="GO:0008017">
    <property type="term" value="F:microtubule binding"/>
    <property type="evidence" value="ECO:0007669"/>
    <property type="project" value="InterPro"/>
</dbReference>
<dbReference type="OMA" id="HENQMLI"/>
<dbReference type="GO" id="GO:0005737">
    <property type="term" value="C:cytoplasm"/>
    <property type="evidence" value="ECO:0007669"/>
    <property type="project" value="UniProtKB-SubCell"/>
</dbReference>
<keyword evidence="5 7" id="KW-0175">Coiled coil</keyword>
<protein>
    <recommendedName>
        <fullName evidence="9">Kinesin motor domain-containing protein</fullName>
    </recommendedName>
</protein>
<dbReference type="GO" id="GO:0051231">
    <property type="term" value="P:spindle elongation"/>
    <property type="evidence" value="ECO:0007669"/>
    <property type="project" value="TreeGrafter"/>
</dbReference>
<evidence type="ECO:0000256" key="2">
    <source>
        <dbReference type="ARBA" id="ARBA00022490"/>
    </source>
</evidence>
<evidence type="ECO:0000256" key="5">
    <source>
        <dbReference type="ARBA" id="ARBA00023054"/>
    </source>
</evidence>
<evidence type="ECO:0000313" key="10">
    <source>
        <dbReference type="EMBL" id="CDW79952.1"/>
    </source>
</evidence>
<dbReference type="Gene3D" id="3.40.850.10">
    <property type="entry name" value="Kinesin motor domain"/>
    <property type="match status" value="1"/>
</dbReference>
<feature type="domain" description="Kinesin motor" evidence="9">
    <location>
        <begin position="1"/>
        <end position="327"/>
    </location>
</feature>
<dbReference type="EMBL" id="CCKQ01008494">
    <property type="protein sequence ID" value="CDW79952.1"/>
    <property type="molecule type" value="Genomic_DNA"/>
</dbReference>
<dbReference type="GO" id="GO:0007052">
    <property type="term" value="P:mitotic spindle organization"/>
    <property type="evidence" value="ECO:0007669"/>
    <property type="project" value="TreeGrafter"/>
</dbReference>
<feature type="binding site" evidence="6">
    <location>
        <begin position="69"/>
        <end position="76"/>
    </location>
    <ligand>
        <name>ATP</name>
        <dbReference type="ChEBI" id="CHEBI:30616"/>
    </ligand>
</feature>
<dbReference type="Pfam" id="PF00225">
    <property type="entry name" value="Kinesin"/>
    <property type="match status" value="1"/>
</dbReference>
<evidence type="ECO:0000313" key="11">
    <source>
        <dbReference type="Proteomes" id="UP000039865"/>
    </source>
</evidence>
<proteinExistence type="inferred from homology"/>